<sequence>MSLAKLDDGRSSLEAGGRSSVEARLLDGEADLAWAIVNGHKEIMRVLSKYVGWTDLICAAALGSVNRVMEHLDECEERDVNGRTALMWAAMNGHKEVVEMLVEYGKKMVDDQGHTALYYALKGGSLEIAKILIPHENPTDENGITALMRAATDRDAEMVELLIPLQKGMKDKDDNTAFVHALKNKHTDIALLLRGHESPSWTPLMCAAFIGDVKVARRYLSSKDEKNNDGNTALVLAARAGHRDIVELIDPIDENGITALMRAVGRNDVEAVKALLPIQRGRKTYKEVTISGWYMRKGTALMMAAAHGYAEIVELLAEHEKGEKVGGWTALIFAARCNRSNDPLVDYSKCVELLVKHEGDISGWTDLIYAAYRGDIDAVRNNLHMKGSQDAGGWTALMYAAARGHEAIVELLKQETRMKNNDHQTALMWAARNDHPECVRLLMKDEGGMQTTKGWTALMNAAYSNTVECARLLKETEKDLKTTCSCHGHSPGTTALDIAKKKDHKEIVDILSS</sequence>
<dbReference type="InterPro" id="IPR002110">
    <property type="entry name" value="Ankyrin_rpt"/>
</dbReference>
<dbReference type="OMA" id="CATEYNA"/>
<dbReference type="Pfam" id="PF12796">
    <property type="entry name" value="Ank_2"/>
    <property type="match status" value="6"/>
</dbReference>
<dbReference type="SUPFAM" id="SSF48403">
    <property type="entry name" value="Ankyrin repeat"/>
    <property type="match status" value="2"/>
</dbReference>
<dbReference type="SMART" id="SM00248">
    <property type="entry name" value="ANK"/>
    <property type="match status" value="12"/>
</dbReference>
<evidence type="ECO:0000256" key="1">
    <source>
        <dbReference type="ARBA" id="ARBA00022737"/>
    </source>
</evidence>
<dbReference type="HOGENOM" id="CLU_000134_48_5_1"/>
<comment type="caution">
    <text evidence="3">The sequence shown here is derived from an EMBL/GenBank/DDBJ whole genome shotgun (WGS) entry which is preliminary data.</text>
</comment>
<dbReference type="VEuPathDB" id="GiardiaDB:GL50803_137703"/>
<dbReference type="Gene3D" id="1.25.40.20">
    <property type="entry name" value="Ankyrin repeat-containing domain"/>
    <property type="match status" value="6"/>
</dbReference>
<dbReference type="PROSITE" id="PS50088">
    <property type="entry name" value="ANK_REPEAT"/>
    <property type="match status" value="1"/>
</dbReference>
<dbReference type="Proteomes" id="UP000001548">
    <property type="component" value="Unassembled WGS sequence"/>
</dbReference>
<dbReference type="GeneID" id="5701807"/>
<dbReference type="AlphaFoldDB" id="A8B7V7"/>
<name>A8B7V7_GIAIC</name>
<dbReference type="PROSITE" id="PS50297">
    <property type="entry name" value="ANK_REP_REGION"/>
    <property type="match status" value="1"/>
</dbReference>
<keyword evidence="4" id="KW-1185">Reference proteome</keyword>
<dbReference type="PANTHER" id="PTHR24198">
    <property type="entry name" value="ANKYRIN REPEAT AND PROTEIN KINASE DOMAIN-CONTAINING PROTEIN"/>
    <property type="match status" value="1"/>
</dbReference>
<evidence type="ECO:0000313" key="4">
    <source>
        <dbReference type="Proteomes" id="UP000001548"/>
    </source>
</evidence>
<dbReference type="PANTHER" id="PTHR24198:SF165">
    <property type="entry name" value="ANKYRIN REPEAT-CONTAINING PROTEIN-RELATED"/>
    <property type="match status" value="1"/>
</dbReference>
<accession>A8B7V7</accession>
<evidence type="ECO:0000256" key="2">
    <source>
        <dbReference type="ARBA" id="ARBA00023043"/>
    </source>
</evidence>
<keyword evidence="1" id="KW-0677">Repeat</keyword>
<reference evidence="3 4" key="1">
    <citation type="journal article" date="2007" name="Science">
        <title>Genomic minimalism in the early diverging intestinal parasite Giardia lamblia.</title>
        <authorList>
            <person name="Morrison H.G."/>
            <person name="McArthur A.G."/>
            <person name="Gillin F.D."/>
            <person name="Aley S.B."/>
            <person name="Adam R.D."/>
            <person name="Olsen G.J."/>
            <person name="Best A.A."/>
            <person name="Cande W.Z."/>
            <person name="Chen F."/>
            <person name="Cipriano M.J."/>
            <person name="Davids B.J."/>
            <person name="Dawson S.C."/>
            <person name="Elmendorf H.G."/>
            <person name="Hehl A.B."/>
            <person name="Holder M.E."/>
            <person name="Huse S.M."/>
            <person name="Kim U.U."/>
            <person name="Lasek-Nesselquist E."/>
            <person name="Manning G."/>
            <person name="Nigam A."/>
            <person name="Nixon J.E."/>
            <person name="Palm D."/>
            <person name="Passamaneck N.E."/>
            <person name="Prabhu A."/>
            <person name="Reich C.I."/>
            <person name="Reiner D.S."/>
            <person name="Samuelson J."/>
            <person name="Svard S.G."/>
            <person name="Sogin M.L."/>
        </authorList>
    </citation>
    <scope>NUCLEOTIDE SEQUENCE [LARGE SCALE GENOMIC DNA]</scope>
    <source>
        <strain evidence="3 4">WB C6</strain>
    </source>
</reference>
<protein>
    <submittedName>
        <fullName evidence="3">Ankyrin repeat protein 1</fullName>
    </submittedName>
</protein>
<keyword evidence="2" id="KW-0040">ANK repeat</keyword>
<dbReference type="EMBL" id="AACB03000001">
    <property type="protein sequence ID" value="KAE8305392.1"/>
    <property type="molecule type" value="Genomic_DNA"/>
</dbReference>
<evidence type="ECO:0000313" key="3">
    <source>
        <dbReference type="EMBL" id="KAE8305392.1"/>
    </source>
</evidence>
<dbReference type="InterPro" id="IPR036770">
    <property type="entry name" value="Ankyrin_rpt-contain_sf"/>
</dbReference>
<dbReference type="RefSeq" id="XP_001708889.1">
    <property type="nucleotide sequence ID" value="XM_001708837.1"/>
</dbReference>
<organism evidence="3 4">
    <name type="scientific">Giardia intestinalis (strain ATCC 50803 / WB clone C6)</name>
    <name type="common">Giardia lamblia</name>
    <dbReference type="NCBI Taxonomy" id="184922"/>
    <lineage>
        <taxon>Eukaryota</taxon>
        <taxon>Metamonada</taxon>
        <taxon>Diplomonadida</taxon>
        <taxon>Hexamitidae</taxon>
        <taxon>Giardiinae</taxon>
        <taxon>Giardia</taxon>
    </lineage>
</organism>
<proteinExistence type="predicted"/>
<dbReference type="STRING" id="184922.A8B7V7"/>
<dbReference type="KEGG" id="gla:GL50803_00137703"/>
<gene>
    <name evidence="3" type="ORF">GL50803_00137703</name>
</gene>